<evidence type="ECO:0000313" key="1">
    <source>
        <dbReference type="EMBL" id="AJQ96204.1"/>
    </source>
</evidence>
<dbReference type="HOGENOM" id="CLU_2861476_0_0_6"/>
<accession>A0A0C5W0J4</accession>
<dbReference type="InterPro" id="IPR036770">
    <property type="entry name" value="Ankyrin_rpt-contain_sf"/>
</dbReference>
<dbReference type="Gene3D" id="1.25.40.20">
    <property type="entry name" value="Ankyrin repeat-containing domain"/>
    <property type="match status" value="1"/>
</dbReference>
<organism evidence="1 2">
    <name type="scientific">Gynuella sunshinyii YC6258</name>
    <dbReference type="NCBI Taxonomy" id="1445510"/>
    <lineage>
        <taxon>Bacteria</taxon>
        <taxon>Pseudomonadati</taxon>
        <taxon>Pseudomonadota</taxon>
        <taxon>Gammaproteobacteria</taxon>
        <taxon>Oceanospirillales</taxon>
        <taxon>Saccharospirillaceae</taxon>
        <taxon>Gynuella</taxon>
    </lineage>
</organism>
<protein>
    <submittedName>
        <fullName evidence="1">Uncharacterized protein</fullName>
    </submittedName>
</protein>
<dbReference type="Proteomes" id="UP000032266">
    <property type="component" value="Chromosome"/>
</dbReference>
<reference evidence="1 2" key="1">
    <citation type="submission" date="2014-01" db="EMBL/GenBank/DDBJ databases">
        <title>Full genme sequencing of cellulolytic bacterium Gynuella sunshinyii YC6258T gen. nov., sp. nov.</title>
        <authorList>
            <person name="Khan H."/>
            <person name="Chung E.J."/>
            <person name="Chung Y.R."/>
        </authorList>
    </citation>
    <scope>NUCLEOTIDE SEQUENCE [LARGE SCALE GENOMIC DNA]</scope>
    <source>
        <strain evidence="1 2">YC6258</strain>
    </source>
</reference>
<dbReference type="KEGG" id="gsn:YC6258_04168"/>
<dbReference type="SUPFAM" id="SSF48403">
    <property type="entry name" value="Ankyrin repeat"/>
    <property type="match status" value="1"/>
</dbReference>
<evidence type="ECO:0000313" key="2">
    <source>
        <dbReference type="Proteomes" id="UP000032266"/>
    </source>
</evidence>
<dbReference type="STRING" id="1445510.YC6258_04168"/>
<keyword evidence="2" id="KW-1185">Reference proteome</keyword>
<name>A0A0C5W0J4_9GAMM</name>
<dbReference type="EMBL" id="CP007142">
    <property type="protein sequence ID" value="AJQ96204.1"/>
    <property type="molecule type" value="Genomic_DNA"/>
</dbReference>
<sequence length="64" mass="6684">MQIGFNGSGDSYLIANELIMAGADLNAVSDNGMTALVNATKLGDVRLIKLIKEALSEESTVSDP</sequence>
<gene>
    <name evidence="1" type="ORF">YC6258_04168</name>
</gene>
<dbReference type="AlphaFoldDB" id="A0A0C5W0J4"/>
<proteinExistence type="predicted"/>